<feature type="compositionally biased region" description="Gly residues" evidence="1">
    <location>
        <begin position="339"/>
        <end position="357"/>
    </location>
</feature>
<dbReference type="InterPro" id="IPR024524">
    <property type="entry name" value="DUF3800"/>
</dbReference>
<organism evidence="2 3">
    <name type="scientific">Microlunatus aurantiacus</name>
    <dbReference type="NCBI Taxonomy" id="446786"/>
    <lineage>
        <taxon>Bacteria</taxon>
        <taxon>Bacillati</taxon>
        <taxon>Actinomycetota</taxon>
        <taxon>Actinomycetes</taxon>
        <taxon>Propionibacteriales</taxon>
        <taxon>Propionibacteriaceae</taxon>
        <taxon>Microlunatus</taxon>
    </lineage>
</organism>
<gene>
    <name evidence="2" type="ORF">GCM10022204_06240</name>
</gene>
<evidence type="ECO:0000313" key="2">
    <source>
        <dbReference type="EMBL" id="GAA3693330.1"/>
    </source>
</evidence>
<dbReference type="RefSeq" id="WP_344810804.1">
    <property type="nucleotide sequence ID" value="NZ_BAAAYX010000002.1"/>
</dbReference>
<evidence type="ECO:0000256" key="1">
    <source>
        <dbReference type="SAM" id="MobiDB-lite"/>
    </source>
</evidence>
<name>A0ABP7CS16_9ACTN</name>
<reference evidence="3" key="1">
    <citation type="journal article" date="2019" name="Int. J. Syst. Evol. Microbiol.">
        <title>The Global Catalogue of Microorganisms (GCM) 10K type strain sequencing project: providing services to taxonomists for standard genome sequencing and annotation.</title>
        <authorList>
            <consortium name="The Broad Institute Genomics Platform"/>
            <consortium name="The Broad Institute Genome Sequencing Center for Infectious Disease"/>
            <person name="Wu L."/>
            <person name="Ma J."/>
        </authorList>
    </citation>
    <scope>NUCLEOTIDE SEQUENCE [LARGE SCALE GENOMIC DNA]</scope>
    <source>
        <strain evidence="3">JCM 16548</strain>
    </source>
</reference>
<dbReference type="Proteomes" id="UP001500051">
    <property type="component" value="Unassembled WGS sequence"/>
</dbReference>
<accession>A0ABP7CS16</accession>
<protein>
    <recommendedName>
        <fullName evidence="4">DUF3800 domain-containing protein</fullName>
    </recommendedName>
</protein>
<proteinExistence type="predicted"/>
<keyword evidence="3" id="KW-1185">Reference proteome</keyword>
<evidence type="ECO:0008006" key="4">
    <source>
        <dbReference type="Google" id="ProtNLM"/>
    </source>
</evidence>
<dbReference type="Pfam" id="PF12686">
    <property type="entry name" value="DUF3800"/>
    <property type="match status" value="1"/>
</dbReference>
<feature type="compositionally biased region" description="Basic and acidic residues" evidence="1">
    <location>
        <begin position="327"/>
        <end position="338"/>
    </location>
</feature>
<sequence length="367" mass="39710">MPTPVEVTCDESGFTGGNLTSRHAVFTHASLRVPVESARDEMERLRRRVSAHGELKASWLLRWCDDDDLHRLLDRDGLLGDQVRVHLIDTRLFLLTRLADVLVGTGEVSGLDLPGQNATTRGMALEVHRQGDAVFGPQRWQRFLVLAGKALRPPSRWVPASAVSDFEGELVALTNLPAPAGVREALQLLLADVPRARGVRRAAESDPRRPPLVEPLLPALDRAVLTWGATHRDLVVVHDEQSVLTPWRMAEIARRLDQAHPGHTVEVRRVDSRDDPRVQIADLVAGIARRAGASLLTGRPDRRLIDLIDPLVDPASVWPDEAWRDGDLAEGTWRDGGGRDGSGADGAGTTGPSGTGPSGTAPSGAGP</sequence>
<dbReference type="EMBL" id="BAAAYX010000002">
    <property type="protein sequence ID" value="GAA3693330.1"/>
    <property type="molecule type" value="Genomic_DNA"/>
</dbReference>
<evidence type="ECO:0000313" key="3">
    <source>
        <dbReference type="Proteomes" id="UP001500051"/>
    </source>
</evidence>
<comment type="caution">
    <text evidence="2">The sequence shown here is derived from an EMBL/GenBank/DDBJ whole genome shotgun (WGS) entry which is preliminary data.</text>
</comment>
<feature type="region of interest" description="Disordered" evidence="1">
    <location>
        <begin position="327"/>
        <end position="367"/>
    </location>
</feature>
<feature type="compositionally biased region" description="Low complexity" evidence="1">
    <location>
        <begin position="358"/>
        <end position="367"/>
    </location>
</feature>